<keyword evidence="4" id="KW-1185">Reference proteome</keyword>
<dbReference type="GO" id="GO:0003964">
    <property type="term" value="F:RNA-directed DNA polymerase activity"/>
    <property type="evidence" value="ECO:0007669"/>
    <property type="project" value="UniProtKB-EC"/>
</dbReference>
<dbReference type="EC" id="2.7.7.49" evidence="1"/>
<organism evidence="3 4">
    <name type="scientific">Sus scrofa</name>
    <name type="common">Pig</name>
    <dbReference type="NCBI Taxonomy" id="9823"/>
    <lineage>
        <taxon>Eukaryota</taxon>
        <taxon>Metazoa</taxon>
        <taxon>Chordata</taxon>
        <taxon>Craniata</taxon>
        <taxon>Vertebrata</taxon>
        <taxon>Euteleostomi</taxon>
        <taxon>Mammalia</taxon>
        <taxon>Eutheria</taxon>
        <taxon>Laurasiatheria</taxon>
        <taxon>Artiodactyla</taxon>
        <taxon>Suina</taxon>
        <taxon>Suidae</taxon>
        <taxon>Sus</taxon>
    </lineage>
</organism>
<evidence type="ECO:0000313" key="4">
    <source>
        <dbReference type="Proteomes" id="UP000008227"/>
    </source>
</evidence>
<reference evidence="3" key="3">
    <citation type="submission" date="2025-08" db="UniProtKB">
        <authorList>
            <consortium name="Ensembl"/>
        </authorList>
    </citation>
    <scope>IDENTIFICATION</scope>
</reference>
<dbReference type="InterPro" id="IPR000477">
    <property type="entry name" value="RT_dom"/>
</dbReference>
<dbReference type="PANTHER" id="PTHR31635:SF196">
    <property type="entry name" value="REVERSE TRANSCRIPTASE DOMAIN-CONTAINING PROTEIN-RELATED"/>
    <property type="match status" value="1"/>
</dbReference>
<evidence type="ECO:0000259" key="2">
    <source>
        <dbReference type="PROSITE" id="PS50878"/>
    </source>
</evidence>
<dbReference type="AlphaFoldDB" id="A0A5G2R9L0"/>
<reference evidence="4" key="1">
    <citation type="submission" date="2009-11" db="EMBL/GenBank/DDBJ databases">
        <authorList>
            <consortium name="Porcine genome sequencing project"/>
        </authorList>
    </citation>
    <scope>NUCLEOTIDE SEQUENCE [LARGE SCALE GENOMIC DNA]</scope>
    <source>
        <strain evidence="4">Duroc</strain>
    </source>
</reference>
<dbReference type="Proteomes" id="UP000008227">
    <property type="component" value="Chromosome 11"/>
</dbReference>
<dbReference type="InterPro" id="IPR043502">
    <property type="entry name" value="DNA/RNA_pol_sf"/>
</dbReference>
<dbReference type="Pfam" id="PF00078">
    <property type="entry name" value="RVT_1"/>
    <property type="match status" value="1"/>
</dbReference>
<dbReference type="Bgee" id="ENSSSCG00000043223">
    <property type="expression patterns" value="Expressed in granulosa cell"/>
</dbReference>
<name>A0A5G2R9L0_PIG</name>
<reference evidence="3" key="2">
    <citation type="journal article" date="2020" name="Gigascience">
        <title>An improved pig reference genome sequence to enable pig genetics and genomics research.</title>
        <authorList>
            <person name="Warr A."/>
            <person name="Affara N."/>
            <person name="Aken B."/>
            <person name="Beiki H."/>
            <person name="Bickhart D.M."/>
            <person name="Billis K."/>
            <person name="Chow W."/>
            <person name="Eory L."/>
            <person name="Finlayson H.A."/>
            <person name="Flicek P."/>
            <person name="Giron C.G."/>
            <person name="Griffin D.K."/>
            <person name="Hall R."/>
            <person name="Hannum G."/>
            <person name="Hourlier T."/>
            <person name="Howe K."/>
            <person name="Hume D.A."/>
            <person name="Izuogu O."/>
            <person name="Kim K."/>
            <person name="Koren S."/>
            <person name="Liu H."/>
            <person name="Manchanda N."/>
            <person name="Martin F.J."/>
            <person name="Nonneman D.J."/>
            <person name="O'Connor R.E."/>
            <person name="Phillippy A.M."/>
            <person name="Rohrer G.A."/>
            <person name="Rosen B.D."/>
            <person name="Rund L.A."/>
            <person name="Sargent C.A."/>
            <person name="Schook L.B."/>
            <person name="Schroeder S.G."/>
            <person name="Schwartz A.S."/>
            <person name="Skinner B.M."/>
            <person name="Talbot R."/>
            <person name="Tseng E."/>
            <person name="Tuggle C.K."/>
            <person name="Watson M."/>
            <person name="Smith T.P.L."/>
            <person name="Archibald A.L."/>
        </authorList>
    </citation>
    <scope>NUCLEOTIDE SEQUENCE [LARGE SCALE GENOMIC DNA]</scope>
    <source>
        <strain evidence="3">Duroc</strain>
    </source>
</reference>
<dbReference type="InParanoid" id="A0A5G2R9L0"/>
<dbReference type="PROSITE" id="PS50878">
    <property type="entry name" value="RT_POL"/>
    <property type="match status" value="1"/>
</dbReference>
<accession>A0A5G2R9L0</accession>
<dbReference type="SUPFAM" id="SSF56672">
    <property type="entry name" value="DNA/RNA polymerases"/>
    <property type="match status" value="1"/>
</dbReference>
<protein>
    <recommendedName>
        <fullName evidence="1">RNA-directed DNA polymerase</fullName>
        <ecNumber evidence="1">2.7.7.49</ecNumber>
    </recommendedName>
</protein>
<proteinExistence type="predicted"/>
<reference evidence="3" key="4">
    <citation type="submission" date="2025-09" db="UniProtKB">
        <authorList>
            <consortium name="Ensembl"/>
        </authorList>
    </citation>
    <scope>IDENTIFICATION</scope>
</reference>
<feature type="domain" description="Reverse transcriptase" evidence="2">
    <location>
        <begin position="1"/>
        <end position="145"/>
    </location>
</feature>
<dbReference type="Ensembl" id="ENSSSCT00000068644.1">
    <property type="protein sequence ID" value="ENSSSCP00000067285.1"/>
    <property type="gene ID" value="ENSSSCG00000043223.1"/>
</dbReference>
<sequence length="266" mass="30978">MIKAIYDKSTANIILNGEKLKEFPLRSGTRQGCPLSPLLFNTALEVLAMAIRGVKEIKGIQIGKEEVELSLFADDIILYLENPKNSTRKLLEVSHEFGKVAEYKINTQKLMAFLYTNNERSEREIREAIPFTVASKRIKYLGVSLPKETKDLSSENYRTLMKKIKDDTNRWKDIPCSWIGRVHIIQMTILPKAIYRFNAIPIKLPRTSFTELEQNILKFVWKHKRPRLAKDILKKKHGAGGIRLPDFRLYYKATIIKTVWYWHKDI</sequence>
<evidence type="ECO:0000313" key="3">
    <source>
        <dbReference type="Ensembl" id="ENSSSCP00000067285.1"/>
    </source>
</evidence>
<dbReference type="GeneTree" id="ENSGT01150000286946"/>
<dbReference type="PANTHER" id="PTHR31635">
    <property type="entry name" value="REVERSE TRANSCRIPTASE DOMAIN-CONTAINING PROTEIN-RELATED"/>
    <property type="match status" value="1"/>
</dbReference>
<evidence type="ECO:0000256" key="1">
    <source>
        <dbReference type="ARBA" id="ARBA00012493"/>
    </source>
</evidence>